<sequence length="1027" mass="120997">MTTYRDKQKRAHFESFANKIYTGIREIKPEYAEKRAIWELFQNALDTVEKDGKIEIIKSDRGFIFKHNGRPFSDLEFGGLIKQFSVGKAYGDNKDKIGQYGTGFISTHVYGKTIEVNTSIQLDDNRYKILKDFQLDRDASTPEILTDKLIEQDDFLEELIDLNQESVETPLPFTSFEYIANKRNQIRIANMIGYIESIIPYIFCFNNKLKSVLIIDEKRKDFFERGETKQDHIEISKNNESFYIPFLQNDQKDIKIILGSKKIDLTHAPKLFLHYPLMETTDNGHNFIIHANDFKPNKERDFLHKAKDNIEILSDVETNEMLLKTAFELVSLKVKSDEELDFWEICKIKFTEEDSNFEKELKESFINEIKILNRLLIEDQFYSIDSFQYFDLSLLEKDNEIVKSIYSLVSQFRILPHFDLYCEISKYINNWNIHIGENFKLLTLEDIGKIVAEESGLNYFYIQDKKAYKQFIKEISSNISLLNSLALIPNIHGCFMNLEQLVKWNKIENELIDVIKNINYSISKKYLHQDFYFIENITDYNREKFKDDFSKFCNQLNDDFAKNEEKSSLTWTRILMLNQYLYNFISLNKNTNINIQLADFYLRVFDLKPQMQKIENPTIDTNFQPVFKLLANLYFNSIKNKSIVDNLKDIQSVISIMFENTNLKDELLHKLPCIPNQNLKLRVQSELKRDDVKDLEFKQKYVEITTKNIFEGLAYKGFEKFLQHSGNVTGIELGEFIELALHPEKRFIPVKDLNNGVIDKIILLIEKISERPNTWGQWLQNINRVKEEILMHKFQNEKTRSSLFSILTKDEATIELLGDLAKIDNLKDLVEKGKEKQREDNRKNSHLNYINFIGLTIQDLIQKQLDKELADTIAIKKSEDTDLINKEEQNGQDFIIYKNNKPIYFIEVKSKWDENGRFALSKNQTEKCAIEKNRYAVISVNVDRYKRKHQINNEFNIQFNDLNEFINVNDNLGSYFENLVKENLIKSETNDPKLIEYRGSIPQTIIDTEGKKFNEFVLKLIELMKII</sequence>
<dbReference type="Proteomes" id="UP001430374">
    <property type="component" value="Unassembled WGS sequence"/>
</dbReference>
<dbReference type="NCBIfam" id="NF047352">
    <property type="entry name" value="P_loop_sacsin"/>
    <property type="match status" value="1"/>
</dbReference>
<dbReference type="SUPFAM" id="SSF55874">
    <property type="entry name" value="ATPase domain of HSP90 chaperone/DNA topoisomerase II/histidine kinase"/>
    <property type="match status" value="1"/>
</dbReference>
<keyword evidence="3" id="KW-1185">Reference proteome</keyword>
<evidence type="ECO:0000259" key="1">
    <source>
        <dbReference type="Pfam" id="PF13020"/>
    </source>
</evidence>
<dbReference type="EMBL" id="JACSGT010000002">
    <property type="protein sequence ID" value="MCF2221028.1"/>
    <property type="molecule type" value="Genomic_DNA"/>
</dbReference>
<organism evidence="2 3">
    <name type="scientific">Chryseobacterium indicum</name>
    <dbReference type="NCBI Taxonomy" id="2766954"/>
    <lineage>
        <taxon>Bacteria</taxon>
        <taxon>Pseudomonadati</taxon>
        <taxon>Bacteroidota</taxon>
        <taxon>Flavobacteriia</taxon>
        <taxon>Flavobacteriales</taxon>
        <taxon>Weeksellaceae</taxon>
        <taxon>Chryseobacterium group</taxon>
        <taxon>Chryseobacterium</taxon>
    </lineage>
</organism>
<feature type="domain" description="Protein NO VEIN C-terminal" evidence="1">
    <location>
        <begin position="885"/>
        <end position="944"/>
    </location>
</feature>
<dbReference type="Pfam" id="PF13020">
    <property type="entry name" value="NOV_C"/>
    <property type="match status" value="1"/>
</dbReference>
<reference evidence="2" key="1">
    <citation type="submission" date="2021-08" db="EMBL/GenBank/DDBJ databases">
        <title>Complete genome sequence of Chryseobacterium sp strain PS-8.</title>
        <authorList>
            <person name="Das S.K."/>
        </authorList>
    </citation>
    <scope>NUCLEOTIDE SEQUENCE</scope>
    <source>
        <strain evidence="2">PS-8</strain>
    </source>
</reference>
<dbReference type="RefSeq" id="WP_235132375.1">
    <property type="nucleotide sequence ID" value="NZ_JACSGT010000002.1"/>
</dbReference>
<dbReference type="InterPro" id="IPR024975">
    <property type="entry name" value="NOV_C"/>
</dbReference>
<comment type="caution">
    <text evidence="2">The sequence shown here is derived from an EMBL/GenBank/DDBJ whole genome shotgun (WGS) entry which is preliminary data.</text>
</comment>
<evidence type="ECO:0000313" key="2">
    <source>
        <dbReference type="EMBL" id="MCF2221028.1"/>
    </source>
</evidence>
<gene>
    <name evidence="2" type="ORF">H9Q08_17215</name>
</gene>
<proteinExistence type="predicted"/>
<evidence type="ECO:0000313" key="3">
    <source>
        <dbReference type="Proteomes" id="UP001430374"/>
    </source>
</evidence>
<name>A0ABS9C8X9_9FLAO</name>
<dbReference type="InterPro" id="IPR036890">
    <property type="entry name" value="HATPase_C_sf"/>
</dbReference>
<accession>A0ABS9C8X9</accession>
<protein>
    <submittedName>
        <fullName evidence="2">DUF3883 domain-containing protein</fullName>
    </submittedName>
</protein>